<reference evidence="1 2" key="1">
    <citation type="submission" date="2019-04" db="EMBL/GenBank/DDBJ databases">
        <title>Genome of a novel bacterium Candidatus Jettenia ecosi reconstructed from metagenome of an anammox bioreactor.</title>
        <authorList>
            <person name="Mardanov A.V."/>
            <person name="Beletsky A.V."/>
            <person name="Ravin N.V."/>
            <person name="Botchkova E.A."/>
            <person name="Litti Y.V."/>
            <person name="Nozhevnikova A.N."/>
        </authorList>
    </citation>
    <scope>NUCLEOTIDE SEQUENCE [LARGE SCALE GENOMIC DNA]</scope>
    <source>
        <strain evidence="1">J2</strain>
    </source>
</reference>
<comment type="caution">
    <text evidence="1">The sequence shown here is derived from an EMBL/GenBank/DDBJ whole genome shotgun (WGS) entry which is preliminary data.</text>
</comment>
<dbReference type="Proteomes" id="UP000319783">
    <property type="component" value="Unassembled WGS sequence"/>
</dbReference>
<sequence>MKIPIRCMRTLATFLGKTFNAGAEDLQPLLRLNFLNIEVTGKRAYPSWSV</sequence>
<protein>
    <submittedName>
        <fullName evidence="1">Uncharacterized protein</fullName>
    </submittedName>
</protein>
<proteinExistence type="predicted"/>
<evidence type="ECO:0000313" key="2">
    <source>
        <dbReference type="Proteomes" id="UP000319783"/>
    </source>
</evidence>
<dbReference type="AlphaFoldDB" id="A0A533QF28"/>
<dbReference type="EMBL" id="SULG01000004">
    <property type="protein sequence ID" value="TLD43378.1"/>
    <property type="molecule type" value="Genomic_DNA"/>
</dbReference>
<evidence type="ECO:0000313" key="1">
    <source>
        <dbReference type="EMBL" id="TLD43378.1"/>
    </source>
</evidence>
<gene>
    <name evidence="1" type="ORF">JETT_0383</name>
</gene>
<accession>A0A533QF28</accession>
<organism evidence="1 2">
    <name type="scientific">Candidatus Jettenia ecosi</name>
    <dbReference type="NCBI Taxonomy" id="2494326"/>
    <lineage>
        <taxon>Bacteria</taxon>
        <taxon>Pseudomonadati</taxon>
        <taxon>Planctomycetota</taxon>
        <taxon>Candidatus Brocadiia</taxon>
        <taxon>Candidatus Brocadiales</taxon>
        <taxon>Candidatus Brocadiaceae</taxon>
        <taxon>Candidatus Jettenia</taxon>
    </lineage>
</organism>
<name>A0A533QF28_9BACT</name>